<evidence type="ECO:0000256" key="1">
    <source>
        <dbReference type="ARBA" id="ARBA00004496"/>
    </source>
</evidence>
<keyword evidence="2" id="KW-0963">Cytoplasm</keyword>
<dbReference type="PANTHER" id="PTHR36438">
    <property type="entry name" value="IRON-SULFUR CLUSTER REPAIR PROTEIN YTFE"/>
    <property type="match status" value="1"/>
</dbReference>
<dbReference type="InterPro" id="IPR019903">
    <property type="entry name" value="RIC_family"/>
</dbReference>
<comment type="caution">
    <text evidence="6">The sequence shown here is derived from an EMBL/GenBank/DDBJ whole genome shotgun (WGS) entry which is preliminary data.</text>
</comment>
<comment type="subcellular location">
    <subcellularLocation>
        <location evidence="1">Cytoplasm</location>
    </subcellularLocation>
</comment>
<organism evidence="6 7">
    <name type="scientific">Gracilibacillus marinus</name>
    <dbReference type="NCBI Taxonomy" id="630535"/>
    <lineage>
        <taxon>Bacteria</taxon>
        <taxon>Bacillati</taxon>
        <taxon>Bacillota</taxon>
        <taxon>Bacilli</taxon>
        <taxon>Bacillales</taxon>
        <taxon>Bacillaceae</taxon>
        <taxon>Gracilibacillus</taxon>
    </lineage>
</organism>
<dbReference type="Proteomes" id="UP001595880">
    <property type="component" value="Unassembled WGS sequence"/>
</dbReference>
<dbReference type="Gene3D" id="1.20.120.520">
    <property type="entry name" value="nmb1532 protein domain like"/>
    <property type="match status" value="1"/>
</dbReference>
<dbReference type="Pfam" id="PF04405">
    <property type="entry name" value="ScdA_N"/>
    <property type="match status" value="1"/>
</dbReference>
<reference evidence="7" key="1">
    <citation type="journal article" date="2019" name="Int. J. Syst. Evol. Microbiol.">
        <title>The Global Catalogue of Microorganisms (GCM) 10K type strain sequencing project: providing services to taxonomists for standard genome sequencing and annotation.</title>
        <authorList>
            <consortium name="The Broad Institute Genomics Platform"/>
            <consortium name="The Broad Institute Genome Sequencing Center for Infectious Disease"/>
            <person name="Wu L."/>
            <person name="Ma J."/>
        </authorList>
    </citation>
    <scope>NUCLEOTIDE SEQUENCE [LARGE SCALE GENOMIC DNA]</scope>
    <source>
        <strain evidence="7">KACC 14058</strain>
    </source>
</reference>
<evidence type="ECO:0000256" key="3">
    <source>
        <dbReference type="ARBA" id="ARBA00022723"/>
    </source>
</evidence>
<sequence>MRTFELHDTPADIVKLFPKASDYFKQAKIDFCCGGDEPLQTIIAKKKKAIDSDALLETINSSYKQWIDAGNTHTNWDEVSNSDIIDHIMRNHHNYLHEELLPLSQFVTKIYRVHGGHHPHLEQLHRLFHTFKLEMEAHLIEEERDLFPLVKEYEETQNPEIKAKIIKLNETMEEDHDHVGNILKEMNEITNSYELPEGACNSYRITYARLQELESNTYEHIHLENNILFKNF</sequence>
<feature type="domain" description="Hemerythrin-like" evidence="5">
    <location>
        <begin position="86"/>
        <end position="230"/>
    </location>
</feature>
<evidence type="ECO:0000313" key="6">
    <source>
        <dbReference type="EMBL" id="MFC4386731.1"/>
    </source>
</evidence>
<keyword evidence="4" id="KW-0408">Iron</keyword>
<evidence type="ECO:0000313" key="7">
    <source>
        <dbReference type="Proteomes" id="UP001595880"/>
    </source>
</evidence>
<protein>
    <submittedName>
        <fullName evidence="6">Iron-sulfur cluster repair di-iron protein</fullName>
    </submittedName>
</protein>
<dbReference type="RefSeq" id="WP_390195611.1">
    <property type="nucleotide sequence ID" value="NZ_JBHSDV010000001.1"/>
</dbReference>
<evidence type="ECO:0000259" key="5">
    <source>
        <dbReference type="Pfam" id="PF01814"/>
    </source>
</evidence>
<keyword evidence="7" id="KW-1185">Reference proteome</keyword>
<dbReference type="EMBL" id="JBHSDV010000001">
    <property type="protein sequence ID" value="MFC4386731.1"/>
    <property type="molecule type" value="Genomic_DNA"/>
</dbReference>
<dbReference type="PANTHER" id="PTHR36438:SF1">
    <property type="entry name" value="IRON-SULFUR CLUSTER REPAIR PROTEIN YTFE"/>
    <property type="match status" value="1"/>
</dbReference>
<evidence type="ECO:0000256" key="4">
    <source>
        <dbReference type="ARBA" id="ARBA00023004"/>
    </source>
</evidence>
<proteinExistence type="predicted"/>
<dbReference type="Pfam" id="PF01814">
    <property type="entry name" value="Hemerythrin"/>
    <property type="match status" value="1"/>
</dbReference>
<name>A0ABV8VSK6_9BACI</name>
<keyword evidence="3" id="KW-0479">Metal-binding</keyword>
<gene>
    <name evidence="6" type="primary">ric</name>
    <name evidence="6" type="ORF">ACFOZ1_02800</name>
</gene>
<accession>A0ABV8VSK6</accession>
<dbReference type="NCBIfam" id="TIGR03652">
    <property type="entry name" value="FeS_repair_RIC"/>
    <property type="match status" value="1"/>
</dbReference>
<evidence type="ECO:0000256" key="2">
    <source>
        <dbReference type="ARBA" id="ARBA00022490"/>
    </source>
</evidence>
<dbReference type="InterPro" id="IPR012312">
    <property type="entry name" value="Hemerythrin-like"/>
</dbReference>